<dbReference type="Proteomes" id="UP000298663">
    <property type="component" value="Unassembled WGS sequence"/>
</dbReference>
<feature type="transmembrane region" description="Helical" evidence="1">
    <location>
        <begin position="60"/>
        <end position="78"/>
    </location>
</feature>
<sequence>MSRDDSSGCCNVDPERVVVQAAKRGQRVICNQYGLLVCDYSRALVRLFTERRRRARRKWIFARIQAVFARMSEIAILLKL</sequence>
<proteinExistence type="predicted"/>
<evidence type="ECO:0000256" key="1">
    <source>
        <dbReference type="SAM" id="Phobius"/>
    </source>
</evidence>
<dbReference type="AlphaFoldDB" id="A0A4U5LZ38"/>
<evidence type="ECO:0000313" key="2">
    <source>
        <dbReference type="EMBL" id="TKR61594.1"/>
    </source>
</evidence>
<name>A0A4U5LZ38_STECR</name>
<reference evidence="2 3" key="2">
    <citation type="journal article" date="2019" name="G3 (Bethesda)">
        <title>Hybrid Assembly of the Genome of the Entomopathogenic Nematode Steinernema carpocapsae Identifies the X-Chromosome.</title>
        <authorList>
            <person name="Serra L."/>
            <person name="Macchietto M."/>
            <person name="Macias-Munoz A."/>
            <person name="McGill C.J."/>
            <person name="Rodriguez I.M."/>
            <person name="Rodriguez B."/>
            <person name="Murad R."/>
            <person name="Mortazavi A."/>
        </authorList>
    </citation>
    <scope>NUCLEOTIDE SEQUENCE [LARGE SCALE GENOMIC DNA]</scope>
    <source>
        <strain evidence="2 3">ALL</strain>
    </source>
</reference>
<keyword evidence="3" id="KW-1185">Reference proteome</keyword>
<dbReference type="EMBL" id="AZBU02000011">
    <property type="protein sequence ID" value="TKR61594.1"/>
    <property type="molecule type" value="Genomic_DNA"/>
</dbReference>
<accession>A0A4U5LZ38</accession>
<comment type="caution">
    <text evidence="2">The sequence shown here is derived from an EMBL/GenBank/DDBJ whole genome shotgun (WGS) entry which is preliminary data.</text>
</comment>
<reference evidence="2 3" key="1">
    <citation type="journal article" date="2015" name="Genome Biol.">
        <title>Comparative genomics of Steinernema reveals deeply conserved gene regulatory networks.</title>
        <authorList>
            <person name="Dillman A.R."/>
            <person name="Macchietto M."/>
            <person name="Porter C.F."/>
            <person name="Rogers A."/>
            <person name="Williams B."/>
            <person name="Antoshechkin I."/>
            <person name="Lee M.M."/>
            <person name="Goodwin Z."/>
            <person name="Lu X."/>
            <person name="Lewis E.E."/>
            <person name="Goodrich-Blair H."/>
            <person name="Stock S.P."/>
            <person name="Adams B.J."/>
            <person name="Sternberg P.W."/>
            <person name="Mortazavi A."/>
        </authorList>
    </citation>
    <scope>NUCLEOTIDE SEQUENCE [LARGE SCALE GENOMIC DNA]</scope>
    <source>
        <strain evidence="2 3">ALL</strain>
    </source>
</reference>
<organism evidence="2 3">
    <name type="scientific">Steinernema carpocapsae</name>
    <name type="common">Entomopathogenic nematode</name>
    <dbReference type="NCBI Taxonomy" id="34508"/>
    <lineage>
        <taxon>Eukaryota</taxon>
        <taxon>Metazoa</taxon>
        <taxon>Ecdysozoa</taxon>
        <taxon>Nematoda</taxon>
        <taxon>Chromadorea</taxon>
        <taxon>Rhabditida</taxon>
        <taxon>Tylenchina</taxon>
        <taxon>Panagrolaimomorpha</taxon>
        <taxon>Strongyloidoidea</taxon>
        <taxon>Steinernematidae</taxon>
        <taxon>Steinernema</taxon>
    </lineage>
</organism>
<evidence type="ECO:0000313" key="3">
    <source>
        <dbReference type="Proteomes" id="UP000298663"/>
    </source>
</evidence>
<keyword evidence="1" id="KW-0812">Transmembrane</keyword>
<keyword evidence="1" id="KW-0472">Membrane</keyword>
<protein>
    <submittedName>
        <fullName evidence="2">Uncharacterized protein</fullName>
    </submittedName>
</protein>
<gene>
    <name evidence="2" type="ORF">L596_028687</name>
</gene>
<keyword evidence="1" id="KW-1133">Transmembrane helix</keyword>